<dbReference type="KEGG" id="pno:SNOG_02183"/>
<keyword evidence="2" id="KW-1185">Reference proteome</keyword>
<dbReference type="OMA" id="WSMERWR"/>
<organism evidence="1 2">
    <name type="scientific">Phaeosphaeria nodorum (strain SN15 / ATCC MYA-4574 / FGSC 10173)</name>
    <name type="common">Glume blotch fungus</name>
    <name type="synonym">Parastagonospora nodorum</name>
    <dbReference type="NCBI Taxonomy" id="321614"/>
    <lineage>
        <taxon>Eukaryota</taxon>
        <taxon>Fungi</taxon>
        <taxon>Dikarya</taxon>
        <taxon>Ascomycota</taxon>
        <taxon>Pezizomycotina</taxon>
        <taxon>Dothideomycetes</taxon>
        <taxon>Pleosporomycetidae</taxon>
        <taxon>Pleosporales</taxon>
        <taxon>Pleosporineae</taxon>
        <taxon>Phaeosphaeriaceae</taxon>
        <taxon>Parastagonospora</taxon>
    </lineage>
</organism>
<dbReference type="Proteomes" id="UP000663193">
    <property type="component" value="Chromosome 2"/>
</dbReference>
<evidence type="ECO:0000313" key="2">
    <source>
        <dbReference type="Proteomes" id="UP000663193"/>
    </source>
</evidence>
<dbReference type="InterPro" id="IPR022085">
    <property type="entry name" value="OpdG"/>
</dbReference>
<dbReference type="RefSeq" id="XP_001792798.1">
    <property type="nucleotide sequence ID" value="XM_001792746.1"/>
</dbReference>
<evidence type="ECO:0000313" key="1">
    <source>
        <dbReference type="EMBL" id="QRC92015.1"/>
    </source>
</evidence>
<name>A0A7U2EVU9_PHANO</name>
<dbReference type="EMBL" id="CP069024">
    <property type="protein sequence ID" value="QRC92015.1"/>
    <property type="molecule type" value="Genomic_DNA"/>
</dbReference>
<gene>
    <name evidence="1" type="ORF">JI435_021830</name>
</gene>
<reference evidence="2" key="1">
    <citation type="journal article" date="2021" name="BMC Genomics">
        <title>Chromosome-level genome assembly and manually-curated proteome of model necrotroph Parastagonospora nodorum Sn15 reveals a genome-wide trove of candidate effector homologs, and redundancy of virulence-related functions within an accessory chromosome.</title>
        <authorList>
            <person name="Bertazzoni S."/>
            <person name="Jones D.A.B."/>
            <person name="Phan H.T."/>
            <person name="Tan K.-C."/>
            <person name="Hane J.K."/>
        </authorList>
    </citation>
    <scope>NUCLEOTIDE SEQUENCE [LARGE SCALE GENOMIC DNA]</scope>
    <source>
        <strain evidence="2">SN15 / ATCC MYA-4574 / FGSC 10173)</strain>
    </source>
</reference>
<dbReference type="VEuPathDB" id="FungiDB:JI435_021830"/>
<dbReference type="Pfam" id="PF12311">
    <property type="entry name" value="DUF3632"/>
    <property type="match status" value="1"/>
</dbReference>
<protein>
    <submittedName>
        <fullName evidence="1">Uncharacterized protein</fullName>
    </submittedName>
</protein>
<sequence>MASTTATRLPLDVSFYQNNIDADTIFCKTLLEALADGTKDAAEAAHDLDAWVTGESTRQLEELRSRPGVIEKTAYGTVSRSNTPNASGYVEHFFKGFPSLGTIFAPHEAGQTRLIAFLEALMAMPLHQAPETFTNTTNLEEVESISLWPRGVIDPDTFRVHAAKIDCVGSGLEVLGSEAFLRWRNYQSALARITMTGFSDCSFLCGLRGILPKGKKYSLPTPKVQEGIRPADMGFRIQAAVQWLLEPDEACWVYVQCSKKEKTDKDNPRDTWSKENWGIWKAQLAFYRDNDLVEPSARDAARQALERMIEVEA</sequence>
<dbReference type="OrthoDB" id="3350591at2759"/>
<dbReference type="AlphaFoldDB" id="A0A7U2EVU9"/>
<proteinExistence type="predicted"/>
<accession>A0A7U2EVU9</accession>